<reference evidence="4" key="1">
    <citation type="journal article" date="2022" name="Int. J. Syst. Evol. Microbiol.">
        <title>Anaeromyxobacter oryzae sp. nov., Anaeromyxobacter diazotrophicus sp. nov. and Anaeromyxobacter paludicola sp. nov., isolated from paddy soils.</title>
        <authorList>
            <person name="Itoh H."/>
            <person name="Xu Z."/>
            <person name="Mise K."/>
            <person name="Masuda Y."/>
            <person name="Ushijima N."/>
            <person name="Hayakawa C."/>
            <person name="Shiratori Y."/>
            <person name="Senoo K."/>
        </authorList>
    </citation>
    <scope>NUCLEOTIDE SEQUENCE [LARGE SCALE GENOMIC DNA]</scope>
    <source>
        <strain evidence="4">Red232</strain>
    </source>
</reference>
<dbReference type="Proteomes" id="UP001162891">
    <property type="component" value="Chromosome"/>
</dbReference>
<feature type="signal peptide" evidence="1">
    <location>
        <begin position="1"/>
        <end position="24"/>
    </location>
</feature>
<feature type="chain" id="PRO_5046646946" description="DUF4382 domain-containing protein" evidence="1">
    <location>
        <begin position="25"/>
        <end position="295"/>
    </location>
</feature>
<keyword evidence="4" id="KW-1185">Reference proteome</keyword>
<evidence type="ECO:0000256" key="1">
    <source>
        <dbReference type="SAM" id="SignalP"/>
    </source>
</evidence>
<dbReference type="RefSeq" id="WP_248357913.1">
    <property type="nucleotide sequence ID" value="NZ_AP025591.1"/>
</dbReference>
<keyword evidence="1" id="KW-0732">Signal</keyword>
<dbReference type="Pfam" id="PF14321">
    <property type="entry name" value="DUF4382"/>
    <property type="match status" value="1"/>
</dbReference>
<dbReference type="InterPro" id="IPR025491">
    <property type="entry name" value="DUF4382"/>
</dbReference>
<sequence>MNRNRILVGAALALAALGGCGGSAQTGKISVLLKDAPAAFSAAVVTITEVDLVGSGGTTVLSTTKTTTDLLKLANDTALLVDGAVVPVGTYSQLRFVITGGYVEVGGVLYASSPTYEGLPEGAVVGGTLRMPSFAESGLKIDLPAGAATVGTAAKVVLVDFDVSQSFGQDAGASGAWVMHPVVQATELQLTGDVATTLALAPGVTLPAGKTLADFEAVLTPGAGGDGTTVPLAADASGVYGVTFKYLLPGAYTLTFSGPSGVTFATSPAVPATVTVSSGQVTAAPFLVTSVAAAP</sequence>
<proteinExistence type="predicted"/>
<evidence type="ECO:0000259" key="2">
    <source>
        <dbReference type="Pfam" id="PF14321"/>
    </source>
</evidence>
<protein>
    <recommendedName>
        <fullName evidence="2">DUF4382 domain-containing protein</fullName>
    </recommendedName>
</protein>
<gene>
    <name evidence="3" type="ORF">AMOR_04030</name>
</gene>
<accession>A0ABM7WPM2</accession>
<organism evidence="3 4">
    <name type="scientific">Anaeromyxobacter oryzae</name>
    <dbReference type="NCBI Taxonomy" id="2918170"/>
    <lineage>
        <taxon>Bacteria</taxon>
        <taxon>Pseudomonadati</taxon>
        <taxon>Myxococcota</taxon>
        <taxon>Myxococcia</taxon>
        <taxon>Myxococcales</taxon>
        <taxon>Cystobacterineae</taxon>
        <taxon>Anaeromyxobacteraceae</taxon>
        <taxon>Anaeromyxobacter</taxon>
    </lineage>
</organism>
<name>A0ABM7WPM2_9BACT</name>
<feature type="domain" description="DUF4382" evidence="2">
    <location>
        <begin position="26"/>
        <end position="181"/>
    </location>
</feature>
<dbReference type="EMBL" id="AP025591">
    <property type="protein sequence ID" value="BDG01407.1"/>
    <property type="molecule type" value="Genomic_DNA"/>
</dbReference>
<dbReference type="PROSITE" id="PS51257">
    <property type="entry name" value="PROKAR_LIPOPROTEIN"/>
    <property type="match status" value="1"/>
</dbReference>
<evidence type="ECO:0000313" key="4">
    <source>
        <dbReference type="Proteomes" id="UP001162891"/>
    </source>
</evidence>
<evidence type="ECO:0000313" key="3">
    <source>
        <dbReference type="EMBL" id="BDG01407.1"/>
    </source>
</evidence>